<sequence>MKFSSVNIVVLDFFTQLLYIKVNPWCPQAAPRRGGQALAGARTGDLLVSVLEVYKNGC</sequence>
<dbReference type="EMBL" id="BK059117">
    <property type="protein sequence ID" value="DAE32143.1"/>
    <property type="molecule type" value="Genomic_DNA"/>
</dbReference>
<reference evidence="1" key="1">
    <citation type="journal article" date="2021" name="Proc. Natl. Acad. Sci. U.S.A.">
        <title>A Catalog of Tens of Thousands of Viruses from Human Metagenomes Reveals Hidden Associations with Chronic Diseases.</title>
        <authorList>
            <person name="Tisza M.J."/>
            <person name="Buck C.B."/>
        </authorList>
    </citation>
    <scope>NUCLEOTIDE SEQUENCE</scope>
    <source>
        <strain evidence="1">CtxAI8</strain>
    </source>
</reference>
<protein>
    <submittedName>
        <fullName evidence="1">Uncharacterized protein</fullName>
    </submittedName>
</protein>
<organism evidence="1">
    <name type="scientific">virus sp. ctxAI8</name>
    <dbReference type="NCBI Taxonomy" id="2825829"/>
    <lineage>
        <taxon>Viruses</taxon>
    </lineage>
</organism>
<proteinExistence type="predicted"/>
<accession>A0A8S5RLB6</accession>
<name>A0A8S5RLB6_9VIRU</name>
<evidence type="ECO:0000313" key="1">
    <source>
        <dbReference type="EMBL" id="DAE32143.1"/>
    </source>
</evidence>